<dbReference type="GO" id="GO:0005886">
    <property type="term" value="C:plasma membrane"/>
    <property type="evidence" value="ECO:0007669"/>
    <property type="project" value="UniProtKB-SubCell"/>
</dbReference>
<feature type="transmembrane region" description="Helical" evidence="5">
    <location>
        <begin position="206"/>
        <end position="225"/>
    </location>
</feature>
<evidence type="ECO:0000313" key="6">
    <source>
        <dbReference type="EMBL" id="KAB2810164.1"/>
    </source>
</evidence>
<evidence type="ECO:0000313" key="7">
    <source>
        <dbReference type="Proteomes" id="UP000468650"/>
    </source>
</evidence>
<name>A0A6N6RG59_9FLAO</name>
<keyword evidence="4 5" id="KW-0472">Membrane</keyword>
<feature type="transmembrane region" description="Helical" evidence="5">
    <location>
        <begin position="7"/>
        <end position="39"/>
    </location>
</feature>
<feature type="transmembrane region" description="Helical" evidence="5">
    <location>
        <begin position="147"/>
        <end position="174"/>
    </location>
</feature>
<keyword evidence="2 5" id="KW-0812">Transmembrane</keyword>
<dbReference type="EMBL" id="WBVO01000005">
    <property type="protein sequence ID" value="KAB2810164.1"/>
    <property type="molecule type" value="Genomic_DNA"/>
</dbReference>
<feature type="transmembrane region" description="Helical" evidence="5">
    <location>
        <begin position="45"/>
        <end position="62"/>
    </location>
</feature>
<dbReference type="RefSeq" id="WP_151667308.1">
    <property type="nucleotide sequence ID" value="NZ_WBVO01000005.1"/>
</dbReference>
<dbReference type="PANTHER" id="PTHR43701">
    <property type="entry name" value="MEMBRANE TRANSPORTER PROTEIN MJ0441-RELATED"/>
    <property type="match status" value="1"/>
</dbReference>
<comment type="similarity">
    <text evidence="5">Belongs to the 4-toluene sulfonate uptake permease (TSUP) (TC 2.A.102) family.</text>
</comment>
<gene>
    <name evidence="6" type="ORF">F8C67_07990</name>
</gene>
<evidence type="ECO:0000256" key="5">
    <source>
        <dbReference type="RuleBase" id="RU363041"/>
    </source>
</evidence>
<dbReference type="PANTHER" id="PTHR43701:SF2">
    <property type="entry name" value="MEMBRANE TRANSPORTER PROTEIN YJNA-RELATED"/>
    <property type="match status" value="1"/>
</dbReference>
<keyword evidence="7" id="KW-1185">Reference proteome</keyword>
<protein>
    <recommendedName>
        <fullName evidence="5">Probable membrane transporter protein</fullName>
    </recommendedName>
</protein>
<organism evidence="6 7">
    <name type="scientific">Phaeocystidibacter luteus</name>
    <dbReference type="NCBI Taxonomy" id="911197"/>
    <lineage>
        <taxon>Bacteria</taxon>
        <taxon>Pseudomonadati</taxon>
        <taxon>Bacteroidota</taxon>
        <taxon>Flavobacteriia</taxon>
        <taxon>Flavobacteriales</taxon>
        <taxon>Phaeocystidibacteraceae</taxon>
        <taxon>Phaeocystidibacter</taxon>
    </lineage>
</organism>
<accession>A0A6N6RG59</accession>
<proteinExistence type="inferred from homology"/>
<sequence length="256" mass="26865">MEWTIILAYLAAVFTGFVLGGLGSGGSILAMPILMYLFHIPATEATSYSLFIVGATAFYGTVRAERKSNVRWKVVLSFGLPMLLAVAVARSVILPHIPNDVFGLNRDQVITALFAILMLAASRAMWKGRKSANNGHRPAPVLVLQGVLTGILTGLVGAGGGFIIVPVLVLGLGLSMPVAVGTSLAIIAVNSGVGFGTDMLTGLVEIQWKLIALFTAASAFGLYLGSRVASKLPQAQLKKAFAVMIVIIAVTMLIKL</sequence>
<dbReference type="Proteomes" id="UP000468650">
    <property type="component" value="Unassembled WGS sequence"/>
</dbReference>
<evidence type="ECO:0000256" key="2">
    <source>
        <dbReference type="ARBA" id="ARBA00022692"/>
    </source>
</evidence>
<dbReference type="InterPro" id="IPR002781">
    <property type="entry name" value="TM_pro_TauE-like"/>
</dbReference>
<evidence type="ECO:0000256" key="4">
    <source>
        <dbReference type="ARBA" id="ARBA00023136"/>
    </source>
</evidence>
<reference evidence="6 7" key="1">
    <citation type="submission" date="2019-09" db="EMBL/GenBank/DDBJ databases">
        <title>Genomes of family Cryomorphaceae.</title>
        <authorList>
            <person name="Bowman J.P."/>
        </authorList>
    </citation>
    <scope>NUCLEOTIDE SEQUENCE [LARGE SCALE GENOMIC DNA]</scope>
    <source>
        <strain evidence="6 7">LMG 25704</strain>
    </source>
</reference>
<evidence type="ECO:0000256" key="3">
    <source>
        <dbReference type="ARBA" id="ARBA00022989"/>
    </source>
</evidence>
<feature type="transmembrane region" description="Helical" evidence="5">
    <location>
        <begin position="109"/>
        <end position="126"/>
    </location>
</feature>
<dbReference type="Pfam" id="PF01925">
    <property type="entry name" value="TauE"/>
    <property type="match status" value="1"/>
</dbReference>
<evidence type="ECO:0000256" key="1">
    <source>
        <dbReference type="ARBA" id="ARBA00004141"/>
    </source>
</evidence>
<dbReference type="AlphaFoldDB" id="A0A6N6RG59"/>
<feature type="transmembrane region" description="Helical" evidence="5">
    <location>
        <begin position="237"/>
        <end position="254"/>
    </location>
</feature>
<dbReference type="OrthoDB" id="8559161at2"/>
<comment type="subcellular location">
    <subcellularLocation>
        <location evidence="5">Cell membrane</location>
        <topology evidence="5">Multi-pass membrane protein</topology>
    </subcellularLocation>
    <subcellularLocation>
        <location evidence="1">Membrane</location>
        <topology evidence="1">Multi-pass membrane protein</topology>
    </subcellularLocation>
</comment>
<comment type="caution">
    <text evidence="6">The sequence shown here is derived from an EMBL/GenBank/DDBJ whole genome shotgun (WGS) entry which is preliminary data.</text>
</comment>
<dbReference type="InterPro" id="IPR051598">
    <property type="entry name" value="TSUP/Inactive_protease-like"/>
</dbReference>
<feature type="transmembrane region" description="Helical" evidence="5">
    <location>
        <begin position="74"/>
        <end position="97"/>
    </location>
</feature>
<keyword evidence="5" id="KW-1003">Cell membrane</keyword>
<keyword evidence="3 5" id="KW-1133">Transmembrane helix</keyword>